<dbReference type="Gene3D" id="3.40.50.300">
    <property type="entry name" value="P-loop containing nucleotide triphosphate hydrolases"/>
    <property type="match status" value="1"/>
</dbReference>
<proteinExistence type="predicted"/>
<organism evidence="1 2">
    <name type="scientific">Acinetobacter terrae</name>
    <dbReference type="NCBI Taxonomy" id="2731247"/>
    <lineage>
        <taxon>Bacteria</taxon>
        <taxon>Pseudomonadati</taxon>
        <taxon>Pseudomonadota</taxon>
        <taxon>Gammaproteobacteria</taxon>
        <taxon>Moraxellales</taxon>
        <taxon>Moraxellaceae</taxon>
        <taxon>Acinetobacter</taxon>
        <taxon>Acinetobacter Taxon 24</taxon>
    </lineage>
</organism>
<comment type="caution">
    <text evidence="1">The sequence shown here is derived from an EMBL/GenBank/DDBJ whole genome shotgun (WGS) entry which is preliminary data.</text>
</comment>
<evidence type="ECO:0000313" key="1">
    <source>
        <dbReference type="EMBL" id="NNH79193.1"/>
    </source>
</evidence>
<dbReference type="Proteomes" id="UP000569202">
    <property type="component" value="Unassembled WGS sequence"/>
</dbReference>
<sequence length="571" mass="66302">MVHYNQLAYDQKQCIDLAKQMKSFVIKGYSGCGKTESLISISHELKNKRGIYLTFNRNAIADVKHRLHKNMKYSSFHALAQNHVPSHFKYRKNNPMNMKQLGEKYQLNSFDIPYSEDYKLNAKHKSARKLLEITEKPLRSLTTINQMQMINEAIRSFCKSSDDQVEAHHFHRQLWMDEDHYNNLAHYLSPIAQQYWEDMIEPNSPLNISFDAQLKYWFLSNPVLDFDFILIDDYSEGYELLDKFIVSQNAPCFVAYDEFQMLNQWGEQSTDINNSDLPSVMLSESFQVGRNITSHINLLLSAMGANTPIHSNLEGEYRCLYKSDDFNIPDAIICQTSIGAFCEFVLNQQENPDVSYAVELNKHQVKMWLDSASKLMSKQRSYYPDFCVFASWSDVLECMELNKLSASFRMFVELIESHKENISTLYNILDRECQPKSNPDCLITTVELSKNAVFDSISLSEDFELLLMTDRFMGLNHQNHKKIEDIYLENWDLVPYTKDLALIPYGEEIHGILDSKNIVPELPDQLYRITDMTLNDMKSIYVAITSAQKNLDLTNAMEVFVLLDKLSKNLD</sequence>
<dbReference type="RefSeq" id="WP_171541251.1">
    <property type="nucleotide sequence ID" value="NZ_JABERL010000068.1"/>
</dbReference>
<gene>
    <name evidence="1" type="ORF">HLH17_16370</name>
</gene>
<protein>
    <recommendedName>
        <fullName evidence="3">DNA helicase</fullName>
    </recommendedName>
</protein>
<evidence type="ECO:0008006" key="3">
    <source>
        <dbReference type="Google" id="ProtNLM"/>
    </source>
</evidence>
<reference evidence="1 2" key="1">
    <citation type="submission" date="2020-04" db="EMBL/GenBank/DDBJ databases">
        <title>Acinetobacter Taxon 24.</title>
        <authorList>
            <person name="Nemec A."/>
            <person name="Radolfova-Krizova L."/>
            <person name="Higgins P.G."/>
            <person name="Spanelova P."/>
        </authorList>
    </citation>
    <scope>NUCLEOTIDE SEQUENCE [LARGE SCALE GENOMIC DNA]</scope>
    <source>
        <strain evidence="1 2">ANC 5380</strain>
    </source>
</reference>
<dbReference type="SUPFAM" id="SSF52540">
    <property type="entry name" value="P-loop containing nucleoside triphosphate hydrolases"/>
    <property type="match status" value="1"/>
</dbReference>
<dbReference type="AlphaFoldDB" id="A0A7Y2RI67"/>
<evidence type="ECO:0000313" key="2">
    <source>
        <dbReference type="Proteomes" id="UP000569202"/>
    </source>
</evidence>
<name>A0A7Y2RI67_9GAMM</name>
<dbReference type="EMBL" id="JABERL010000068">
    <property type="protein sequence ID" value="NNH79193.1"/>
    <property type="molecule type" value="Genomic_DNA"/>
</dbReference>
<dbReference type="InterPro" id="IPR027417">
    <property type="entry name" value="P-loop_NTPase"/>
</dbReference>
<accession>A0A7Y2RI67</accession>